<name>A0AAU9IJ75_9CILI</name>
<keyword evidence="1" id="KW-0812">Transmembrane</keyword>
<keyword evidence="1" id="KW-1133">Transmembrane helix</keyword>
<dbReference type="EMBL" id="CAJZBQ010000014">
    <property type="protein sequence ID" value="CAG9315559.1"/>
    <property type="molecule type" value="Genomic_DNA"/>
</dbReference>
<evidence type="ECO:0000313" key="2">
    <source>
        <dbReference type="EMBL" id="CAG9315559.1"/>
    </source>
</evidence>
<organism evidence="2 3">
    <name type="scientific">Blepharisma stoltei</name>
    <dbReference type="NCBI Taxonomy" id="1481888"/>
    <lineage>
        <taxon>Eukaryota</taxon>
        <taxon>Sar</taxon>
        <taxon>Alveolata</taxon>
        <taxon>Ciliophora</taxon>
        <taxon>Postciliodesmatophora</taxon>
        <taxon>Heterotrichea</taxon>
        <taxon>Heterotrichida</taxon>
        <taxon>Blepharismidae</taxon>
        <taxon>Blepharisma</taxon>
    </lineage>
</organism>
<keyword evidence="1" id="KW-0472">Membrane</keyword>
<proteinExistence type="predicted"/>
<evidence type="ECO:0000256" key="1">
    <source>
        <dbReference type="SAM" id="Phobius"/>
    </source>
</evidence>
<feature type="transmembrane region" description="Helical" evidence="1">
    <location>
        <begin position="26"/>
        <end position="47"/>
    </location>
</feature>
<comment type="caution">
    <text evidence="2">The sequence shown here is derived from an EMBL/GenBank/DDBJ whole genome shotgun (WGS) entry which is preliminary data.</text>
</comment>
<sequence length="67" mass="7986">MIFYLNFVCKYLGEKQSSLSYLKSKVFHFLLSICHQCPFFLFYSLGFKFHKAKQFIKSKVGTHLCYT</sequence>
<dbReference type="Proteomes" id="UP001162131">
    <property type="component" value="Unassembled WGS sequence"/>
</dbReference>
<reference evidence="2" key="1">
    <citation type="submission" date="2021-09" db="EMBL/GenBank/DDBJ databases">
        <authorList>
            <consortium name="AG Swart"/>
            <person name="Singh M."/>
            <person name="Singh A."/>
            <person name="Seah K."/>
            <person name="Emmerich C."/>
        </authorList>
    </citation>
    <scope>NUCLEOTIDE SEQUENCE</scope>
    <source>
        <strain evidence="2">ATCC30299</strain>
    </source>
</reference>
<dbReference type="AlphaFoldDB" id="A0AAU9IJ75"/>
<accession>A0AAU9IJ75</accession>
<gene>
    <name evidence="2" type="ORF">BSTOLATCC_MIC14313</name>
</gene>
<evidence type="ECO:0000313" key="3">
    <source>
        <dbReference type="Proteomes" id="UP001162131"/>
    </source>
</evidence>
<protein>
    <submittedName>
        <fullName evidence="2">Uncharacterized protein</fullName>
    </submittedName>
</protein>
<keyword evidence="3" id="KW-1185">Reference proteome</keyword>